<keyword evidence="2" id="KW-1185">Reference proteome</keyword>
<dbReference type="EMBL" id="SSNZ01000013">
    <property type="protein sequence ID" value="THF47299.1"/>
    <property type="molecule type" value="Genomic_DNA"/>
</dbReference>
<evidence type="ECO:0000313" key="2">
    <source>
        <dbReference type="Proteomes" id="UP000307507"/>
    </source>
</evidence>
<accession>A0A4S3ZP95</accession>
<dbReference type="RefSeq" id="WP_136404485.1">
    <property type="nucleotide sequence ID" value="NZ_SSNZ01000013.1"/>
</dbReference>
<organism evidence="1 2">
    <name type="scientific">Flavobacterium supellecticarium</name>
    <dbReference type="NCBI Taxonomy" id="2565924"/>
    <lineage>
        <taxon>Bacteria</taxon>
        <taxon>Pseudomonadati</taxon>
        <taxon>Bacteroidota</taxon>
        <taxon>Flavobacteriia</taxon>
        <taxon>Flavobacteriales</taxon>
        <taxon>Flavobacteriaceae</taxon>
        <taxon>Flavobacterium</taxon>
    </lineage>
</organism>
<comment type="caution">
    <text evidence="1">The sequence shown here is derived from an EMBL/GenBank/DDBJ whole genome shotgun (WGS) entry which is preliminary data.</text>
</comment>
<protein>
    <submittedName>
        <fullName evidence="1">Uncharacterized protein</fullName>
    </submittedName>
</protein>
<reference evidence="1 2" key="1">
    <citation type="submission" date="2019-04" db="EMBL/GenBank/DDBJ databases">
        <title>Flavobacterium sp. nov. isolated from construction timber.</title>
        <authorList>
            <person name="Lin S.-Y."/>
            <person name="Chang C.-T."/>
            <person name="Young C.-C."/>
        </authorList>
    </citation>
    <scope>NUCLEOTIDE SEQUENCE [LARGE SCALE GENOMIC DNA]</scope>
    <source>
        <strain evidence="1 2">CC-CTC003</strain>
    </source>
</reference>
<sequence length="248" mass="28535">MKNITTREELKTYFETGDRPTEGEFSELIDSYVHLKELNFGLTLRSSAETYNKYYDFYRSENLPNTSVGHLIVESVEGREPENIHGYTHILGQTVLYKKMHITLEGLDGVADIMEYEPKVIIKRYKQKKKLKSGNMRKAHFAQEREMDAKQWNRKSVYVIDAKESVLDLEPIHYFKPNYEGEYKGFSPSGSRFKPGDFKFTTHGKPFVPAQIMLEIMINGRPYRSLPVAFKIVLGSSGPGDAINYIVG</sequence>
<name>A0A4S3ZP95_9FLAO</name>
<evidence type="ECO:0000313" key="1">
    <source>
        <dbReference type="EMBL" id="THF47299.1"/>
    </source>
</evidence>
<dbReference type="AlphaFoldDB" id="A0A4S3ZP95"/>
<gene>
    <name evidence="1" type="ORF">E6C50_17185</name>
</gene>
<dbReference type="Proteomes" id="UP000307507">
    <property type="component" value="Unassembled WGS sequence"/>
</dbReference>
<proteinExistence type="predicted"/>
<dbReference type="OrthoDB" id="1235206at2"/>